<dbReference type="Proteomes" id="UP000777784">
    <property type="component" value="Unassembled WGS sequence"/>
</dbReference>
<evidence type="ECO:0000313" key="3">
    <source>
        <dbReference type="Proteomes" id="UP000777784"/>
    </source>
</evidence>
<reference evidence="2" key="1">
    <citation type="submission" date="2021-05" db="EMBL/GenBank/DDBJ databases">
        <title>Energy efficiency and biological interactions define the core microbiome of deep oligotrophic groundwater.</title>
        <authorList>
            <person name="Mehrshad M."/>
            <person name="Lopez-Fernandez M."/>
            <person name="Bell E."/>
            <person name="Bernier-Latmani R."/>
            <person name="Bertilsson S."/>
            <person name="Dopson M."/>
        </authorList>
    </citation>
    <scope>NUCLEOTIDE SEQUENCE</scope>
    <source>
        <strain evidence="2">Modern_marine.mb.64</strain>
    </source>
</reference>
<gene>
    <name evidence="2" type="ORF">KJ970_01695</name>
</gene>
<feature type="domain" description="BioF2-like acetyltransferase" evidence="1">
    <location>
        <begin position="168"/>
        <end position="293"/>
    </location>
</feature>
<proteinExistence type="predicted"/>
<evidence type="ECO:0000313" key="2">
    <source>
        <dbReference type="EMBL" id="MBU2689617.1"/>
    </source>
</evidence>
<dbReference type="EMBL" id="JAHJDP010000012">
    <property type="protein sequence ID" value="MBU2689617.1"/>
    <property type="molecule type" value="Genomic_DNA"/>
</dbReference>
<dbReference type="InterPro" id="IPR050644">
    <property type="entry name" value="PG_Glycine_Bridge_Synth"/>
</dbReference>
<dbReference type="InterPro" id="IPR038740">
    <property type="entry name" value="BioF2-like_GNAT_dom"/>
</dbReference>
<dbReference type="InterPro" id="IPR016181">
    <property type="entry name" value="Acyl_CoA_acyltransferase"/>
</dbReference>
<protein>
    <submittedName>
        <fullName evidence="2">GNAT family N-acetyltransferase</fullName>
    </submittedName>
</protein>
<evidence type="ECO:0000259" key="1">
    <source>
        <dbReference type="Pfam" id="PF13480"/>
    </source>
</evidence>
<dbReference type="SUPFAM" id="SSF55729">
    <property type="entry name" value="Acyl-CoA N-acyltransferases (Nat)"/>
    <property type="match status" value="1"/>
</dbReference>
<sequence>MIRMGRPDEERLMTWSRRIDDRSWDDWLIHQDEATIFHSRLWARVLKAAFPKLGDRSLCRGINDPSAVFPLYAWTRAAGLVTHLHSSFPFLYGGPVPWPEGSPHQWIDLIPGRGVSAWILSNPFAGPSRKSPEPVPAGWTLSWDRTHILTLPETVDEFWDGILTTQKRNDIRRLTRKGVEIDSSTEPKDIETVYQLYLQRVRSWKERPGMIYPREYFSAMAAVGGESIRLYRVRFEGRLIGGTFVARWGGKVHYIAGYFDHEARKLRPNVLVQNRIIHDAIQDGFRIYDMLPSAGLRNVEVFKESFGSKPVPFWKLEKEGSLQRWARGIRKFGRRAPEKKD</sequence>
<dbReference type="PANTHER" id="PTHR36174">
    <property type="entry name" value="LIPID II:GLYCINE GLYCYLTRANSFERASE"/>
    <property type="match status" value="1"/>
</dbReference>
<dbReference type="Gene3D" id="3.40.630.30">
    <property type="match status" value="1"/>
</dbReference>
<dbReference type="PANTHER" id="PTHR36174:SF1">
    <property type="entry name" value="LIPID II:GLYCINE GLYCYLTRANSFERASE"/>
    <property type="match status" value="1"/>
</dbReference>
<accession>A0A948W267</accession>
<dbReference type="Pfam" id="PF13480">
    <property type="entry name" value="Acetyltransf_6"/>
    <property type="match status" value="1"/>
</dbReference>
<organism evidence="2 3">
    <name type="scientific">Eiseniibacteriota bacterium</name>
    <dbReference type="NCBI Taxonomy" id="2212470"/>
    <lineage>
        <taxon>Bacteria</taxon>
        <taxon>Candidatus Eiseniibacteriota</taxon>
    </lineage>
</organism>
<comment type="caution">
    <text evidence="2">The sequence shown here is derived from an EMBL/GenBank/DDBJ whole genome shotgun (WGS) entry which is preliminary data.</text>
</comment>
<name>A0A948W267_UNCEI</name>
<dbReference type="AlphaFoldDB" id="A0A948W267"/>